<reference evidence="2" key="1">
    <citation type="journal article" date="2017" name="Nature">
        <title>The genome of Chenopodium quinoa.</title>
        <authorList>
            <person name="Jarvis D.E."/>
            <person name="Ho Y.S."/>
            <person name="Lightfoot D.J."/>
            <person name="Schmoeckel S.M."/>
            <person name="Li B."/>
            <person name="Borm T.J.A."/>
            <person name="Ohyanagi H."/>
            <person name="Mineta K."/>
            <person name="Michell C.T."/>
            <person name="Saber N."/>
            <person name="Kharbatia N.M."/>
            <person name="Rupper R.R."/>
            <person name="Sharp A.R."/>
            <person name="Dally N."/>
            <person name="Boughton B.A."/>
            <person name="Woo Y.H."/>
            <person name="Gao G."/>
            <person name="Schijlen E.G.W.M."/>
            <person name="Guo X."/>
            <person name="Momin A.A."/>
            <person name="Negrao S."/>
            <person name="Al-Babili S."/>
            <person name="Gehring C."/>
            <person name="Roessner U."/>
            <person name="Jung C."/>
            <person name="Murphy K."/>
            <person name="Arold S.T."/>
            <person name="Gojobori T."/>
            <person name="van der Linden C.G."/>
            <person name="van Loo E.N."/>
            <person name="Jellen E.N."/>
            <person name="Maughan P.J."/>
            <person name="Tester M."/>
        </authorList>
    </citation>
    <scope>NUCLEOTIDE SEQUENCE [LARGE SCALE GENOMIC DNA]</scope>
    <source>
        <strain evidence="2">cv. PI 614886</strain>
    </source>
</reference>
<feature type="domain" description="Translation initiation factor 5A C-terminal" evidence="1">
    <location>
        <begin position="7"/>
        <end position="57"/>
    </location>
</feature>
<name>A0A803LY93_CHEQI</name>
<dbReference type="GO" id="GO:0003723">
    <property type="term" value="F:RNA binding"/>
    <property type="evidence" value="ECO:0007669"/>
    <property type="project" value="InterPro"/>
</dbReference>
<keyword evidence="3" id="KW-1185">Reference proteome</keyword>
<dbReference type="Pfam" id="PF01287">
    <property type="entry name" value="eIF-5a"/>
    <property type="match status" value="1"/>
</dbReference>
<dbReference type="GO" id="GO:0043022">
    <property type="term" value="F:ribosome binding"/>
    <property type="evidence" value="ECO:0007669"/>
    <property type="project" value="InterPro"/>
</dbReference>
<dbReference type="GO" id="GO:0045905">
    <property type="term" value="P:positive regulation of translational termination"/>
    <property type="evidence" value="ECO:0007669"/>
    <property type="project" value="InterPro"/>
</dbReference>
<dbReference type="GO" id="GO:0045901">
    <property type="term" value="P:positive regulation of translational elongation"/>
    <property type="evidence" value="ECO:0007669"/>
    <property type="project" value="InterPro"/>
</dbReference>
<evidence type="ECO:0000313" key="3">
    <source>
        <dbReference type="Proteomes" id="UP000596660"/>
    </source>
</evidence>
<proteinExistence type="predicted"/>
<dbReference type="Proteomes" id="UP000596660">
    <property type="component" value="Unplaced"/>
</dbReference>
<dbReference type="AlphaFoldDB" id="A0A803LY93"/>
<sequence length="112" mass="13016">MGNCIEHESSQVIWGGEDWTSLLMSNGEKRAVKMEEEELLRKIRAKYSVSKEVKVKMTKKQFEEWLKKIDVEQEGLCVEQTLGELMKVGVQCKVHKISWKPRLKVIPEAKLN</sequence>
<evidence type="ECO:0000259" key="1">
    <source>
        <dbReference type="Pfam" id="PF01287"/>
    </source>
</evidence>
<dbReference type="InterPro" id="IPR020189">
    <property type="entry name" value="IF5A_C"/>
</dbReference>
<dbReference type="OMA" id="ELCQRSW"/>
<reference evidence="2" key="2">
    <citation type="submission" date="2021-03" db="UniProtKB">
        <authorList>
            <consortium name="EnsemblPlants"/>
        </authorList>
    </citation>
    <scope>IDENTIFICATION</scope>
</reference>
<dbReference type="Gramene" id="AUR62020444-RA">
    <property type="protein sequence ID" value="AUR62020444-RA:cds"/>
    <property type="gene ID" value="AUR62020444"/>
</dbReference>
<dbReference type="EnsemblPlants" id="AUR62020444-RA">
    <property type="protein sequence ID" value="AUR62020444-RA:cds"/>
    <property type="gene ID" value="AUR62020444"/>
</dbReference>
<organism evidence="2 3">
    <name type="scientific">Chenopodium quinoa</name>
    <name type="common">Quinoa</name>
    <dbReference type="NCBI Taxonomy" id="63459"/>
    <lineage>
        <taxon>Eukaryota</taxon>
        <taxon>Viridiplantae</taxon>
        <taxon>Streptophyta</taxon>
        <taxon>Embryophyta</taxon>
        <taxon>Tracheophyta</taxon>
        <taxon>Spermatophyta</taxon>
        <taxon>Magnoliopsida</taxon>
        <taxon>eudicotyledons</taxon>
        <taxon>Gunneridae</taxon>
        <taxon>Pentapetalae</taxon>
        <taxon>Caryophyllales</taxon>
        <taxon>Chenopodiaceae</taxon>
        <taxon>Chenopodioideae</taxon>
        <taxon>Atripliceae</taxon>
        <taxon>Chenopodium</taxon>
    </lineage>
</organism>
<dbReference type="PANTHER" id="PTHR33647">
    <property type="entry name" value="OS01G0793900 PROTEIN"/>
    <property type="match status" value="1"/>
</dbReference>
<dbReference type="GO" id="GO:0003746">
    <property type="term" value="F:translation elongation factor activity"/>
    <property type="evidence" value="ECO:0007669"/>
    <property type="project" value="InterPro"/>
</dbReference>
<accession>A0A803LY93</accession>
<dbReference type="PANTHER" id="PTHR33647:SF5">
    <property type="entry name" value="OS01G0793900 PROTEIN"/>
    <property type="match status" value="1"/>
</dbReference>
<protein>
    <recommendedName>
        <fullName evidence="1">Translation initiation factor 5A C-terminal domain-containing protein</fullName>
    </recommendedName>
</protein>
<evidence type="ECO:0000313" key="2">
    <source>
        <dbReference type="EnsemblPlants" id="AUR62020444-RA:cds"/>
    </source>
</evidence>